<dbReference type="STRING" id="32040.SAMN04489710_104318"/>
<feature type="binding site" evidence="8">
    <location>
        <position position="73"/>
    </location>
    <ligand>
        <name>Zn(2+)</name>
        <dbReference type="ChEBI" id="CHEBI:29105"/>
        <note>catalytic</note>
    </ligand>
</feature>
<dbReference type="CDD" id="cd01285">
    <property type="entry name" value="nucleoside_deaminase"/>
    <property type="match status" value="1"/>
</dbReference>
<dbReference type="PROSITE" id="PS51747">
    <property type="entry name" value="CYT_DCMP_DEAMINASES_2"/>
    <property type="match status" value="1"/>
</dbReference>
<keyword evidence="4 8" id="KW-0479">Metal-binding</keyword>
<sequence>MKKIAIDAATHLPASGPDGARAEDAAWMRLALEEAARAAARGEVPVGAVVVKDGEVIARGCNAPIGAHDPTAHAEIVALRAAAERLGNYRLDGCTLYVTLEPCAMCSGAMLHARLDRVVYGALDAKTGAAGSVVDLFAQPALNHRTRTEGGVLAEECGALLSGFFRSRRSAQRAEARAAHPLRDDALRTPDARFAGLADFPWAPRYLSDLPALAGLRLHYLDEGPRDAPRTWLCVHGGGTWSYLYRHMLPVFLAAGDRVVAPDLVGFGRSDKPKKEAVHTLAWHARVLSELAGRLDLRRTVLVVHGEGGLPGLAAPALDAEAGPERWAGLLAINAWAPPGGGAPLPPGLAAWRKALAARPASALRPGAEAGTCADAAAAYEAPFPDAGYRAALRAGLHWLPADAAADPGADGTLPSVRRFWAAWNGPSAVAVGARDAAWGAAALADARSAAPWPAGAAGAWVWPGAGHRLPESHGAELARRAVEYFRP</sequence>
<dbReference type="HAMAP" id="MF_00972">
    <property type="entry name" value="tRNA_aden_deaminase"/>
    <property type="match status" value="1"/>
</dbReference>
<evidence type="ECO:0000313" key="10">
    <source>
        <dbReference type="EMBL" id="SFD65716.1"/>
    </source>
</evidence>
<dbReference type="NCBIfam" id="NF008113">
    <property type="entry name" value="PRK10860.1"/>
    <property type="match status" value="1"/>
</dbReference>
<proteinExistence type="inferred from homology"/>
<dbReference type="InterPro" id="IPR000073">
    <property type="entry name" value="AB_hydrolase_1"/>
</dbReference>
<dbReference type="Pfam" id="PF00561">
    <property type="entry name" value="Abhydrolase_1"/>
    <property type="match status" value="1"/>
</dbReference>
<dbReference type="SUPFAM" id="SSF53474">
    <property type="entry name" value="alpha/beta-Hydrolases"/>
    <property type="match status" value="1"/>
</dbReference>
<comment type="similarity">
    <text evidence="1">Belongs to the cytidine and deoxycytidylate deaminase family. ADAT2 subfamily.</text>
</comment>
<dbReference type="PROSITE" id="PS00903">
    <property type="entry name" value="CYT_DCMP_DEAMINASES_1"/>
    <property type="match status" value="1"/>
</dbReference>
<feature type="domain" description="CMP/dCMP-type deaminase" evidence="9">
    <location>
        <begin position="22"/>
        <end position="149"/>
    </location>
</feature>
<evidence type="ECO:0000256" key="6">
    <source>
        <dbReference type="ARBA" id="ARBA00022833"/>
    </source>
</evidence>
<feature type="binding site" evidence="8">
    <location>
        <position position="106"/>
    </location>
    <ligand>
        <name>Zn(2+)</name>
        <dbReference type="ChEBI" id="CHEBI:29105"/>
        <note>catalytic</note>
    </ligand>
</feature>
<comment type="catalytic activity">
    <reaction evidence="7 8">
        <text>adenosine(34) in tRNA + H2O + H(+) = inosine(34) in tRNA + NH4(+)</text>
        <dbReference type="Rhea" id="RHEA:43168"/>
        <dbReference type="Rhea" id="RHEA-COMP:10373"/>
        <dbReference type="Rhea" id="RHEA-COMP:10374"/>
        <dbReference type="ChEBI" id="CHEBI:15377"/>
        <dbReference type="ChEBI" id="CHEBI:15378"/>
        <dbReference type="ChEBI" id="CHEBI:28938"/>
        <dbReference type="ChEBI" id="CHEBI:74411"/>
        <dbReference type="ChEBI" id="CHEBI:82852"/>
        <dbReference type="EC" id="3.5.4.33"/>
    </reaction>
</comment>
<evidence type="ECO:0000256" key="3">
    <source>
        <dbReference type="ARBA" id="ARBA00022694"/>
    </source>
</evidence>
<dbReference type="PANTHER" id="PTHR11079">
    <property type="entry name" value="CYTOSINE DEAMINASE FAMILY MEMBER"/>
    <property type="match status" value="1"/>
</dbReference>
<dbReference type="Gene3D" id="3.40.140.10">
    <property type="entry name" value="Cytidine Deaminase, domain 2"/>
    <property type="match status" value="1"/>
</dbReference>
<name>A0A1I1U4E6_9BURK</name>
<dbReference type="EC" id="3.5.4.33" evidence="8"/>
<evidence type="ECO:0000256" key="1">
    <source>
        <dbReference type="ARBA" id="ARBA00010669"/>
    </source>
</evidence>
<dbReference type="PANTHER" id="PTHR11079:SF202">
    <property type="entry name" value="TRNA-SPECIFIC ADENOSINE DEAMINASE"/>
    <property type="match status" value="1"/>
</dbReference>
<keyword evidence="3 8" id="KW-0819">tRNA processing</keyword>
<comment type="cofactor">
    <cofactor evidence="8">
        <name>Zn(2+)</name>
        <dbReference type="ChEBI" id="CHEBI:29105"/>
    </cofactor>
    <text evidence="8">Binds 1 zinc ion per subunit.</text>
</comment>
<keyword evidence="11" id="KW-1185">Reference proteome</keyword>
<keyword evidence="6 8" id="KW-0862">Zinc</keyword>
<evidence type="ECO:0000256" key="2">
    <source>
        <dbReference type="ARBA" id="ARBA00011738"/>
    </source>
</evidence>
<accession>A0A1I1U4E6</accession>
<reference evidence="11" key="1">
    <citation type="submission" date="2016-10" db="EMBL/GenBank/DDBJ databases">
        <authorList>
            <person name="Varghese N."/>
            <person name="Submissions S."/>
        </authorList>
    </citation>
    <scope>NUCLEOTIDE SEQUENCE [LARGE SCALE GENOMIC DNA]</scope>
    <source>
        <strain evidence="11">DSM 7481</strain>
    </source>
</reference>
<feature type="binding site" evidence="8">
    <location>
        <position position="103"/>
    </location>
    <ligand>
        <name>Zn(2+)</name>
        <dbReference type="ChEBI" id="CHEBI:29105"/>
        <note>catalytic</note>
    </ligand>
</feature>
<dbReference type="InterPro" id="IPR029058">
    <property type="entry name" value="AB_hydrolase_fold"/>
</dbReference>
<dbReference type="InterPro" id="IPR016192">
    <property type="entry name" value="APOBEC/CMP_deaminase_Zn-bd"/>
</dbReference>
<gene>
    <name evidence="8" type="primary">tadA</name>
    <name evidence="10" type="ORF">SAMN04489710_104318</name>
</gene>
<evidence type="ECO:0000256" key="7">
    <source>
        <dbReference type="ARBA" id="ARBA00048045"/>
    </source>
</evidence>
<comment type="function">
    <text evidence="8">Catalyzes the deamination of adenosine to inosine at the wobble position 34 of tRNA(Arg2).</text>
</comment>
<evidence type="ECO:0000313" key="11">
    <source>
        <dbReference type="Proteomes" id="UP000199517"/>
    </source>
</evidence>
<dbReference type="EMBL" id="FOMQ01000004">
    <property type="protein sequence ID" value="SFD65716.1"/>
    <property type="molecule type" value="Genomic_DNA"/>
</dbReference>
<feature type="active site" description="Proton donor" evidence="8">
    <location>
        <position position="75"/>
    </location>
</feature>
<dbReference type="Proteomes" id="UP000199517">
    <property type="component" value="Unassembled WGS sequence"/>
</dbReference>
<dbReference type="InterPro" id="IPR002125">
    <property type="entry name" value="CMP_dCMP_dom"/>
</dbReference>
<dbReference type="InterPro" id="IPR016193">
    <property type="entry name" value="Cytidine_deaminase-like"/>
</dbReference>
<dbReference type="GO" id="GO:0008270">
    <property type="term" value="F:zinc ion binding"/>
    <property type="evidence" value="ECO:0007669"/>
    <property type="project" value="UniProtKB-UniRule"/>
</dbReference>
<dbReference type="GO" id="GO:0002100">
    <property type="term" value="P:tRNA wobble adenosine to inosine editing"/>
    <property type="evidence" value="ECO:0007669"/>
    <property type="project" value="UniProtKB-UniRule"/>
</dbReference>
<evidence type="ECO:0000259" key="9">
    <source>
        <dbReference type="PROSITE" id="PS51747"/>
    </source>
</evidence>
<comment type="subunit">
    <text evidence="2 8">Homodimer.</text>
</comment>
<dbReference type="Gene3D" id="3.40.50.1820">
    <property type="entry name" value="alpha/beta hydrolase"/>
    <property type="match status" value="1"/>
</dbReference>
<evidence type="ECO:0000256" key="4">
    <source>
        <dbReference type="ARBA" id="ARBA00022723"/>
    </source>
</evidence>
<evidence type="ECO:0000256" key="8">
    <source>
        <dbReference type="HAMAP-Rule" id="MF_00972"/>
    </source>
</evidence>
<dbReference type="GO" id="GO:0052717">
    <property type="term" value="F:tRNA-specific adenosine-34 deaminase activity"/>
    <property type="evidence" value="ECO:0007669"/>
    <property type="project" value="UniProtKB-UniRule"/>
</dbReference>
<dbReference type="FunFam" id="3.40.140.10:FF:000005">
    <property type="entry name" value="tRNA-specific adenosine deaminase"/>
    <property type="match status" value="1"/>
</dbReference>
<evidence type="ECO:0000256" key="5">
    <source>
        <dbReference type="ARBA" id="ARBA00022801"/>
    </source>
</evidence>
<protein>
    <recommendedName>
        <fullName evidence="8">tRNA-specific adenosine deaminase</fullName>
        <ecNumber evidence="8">3.5.4.33</ecNumber>
    </recommendedName>
</protein>
<dbReference type="SUPFAM" id="SSF53927">
    <property type="entry name" value="Cytidine deaminase-like"/>
    <property type="match status" value="1"/>
</dbReference>
<keyword evidence="5 8" id="KW-0378">Hydrolase</keyword>
<organism evidence="10 11">
    <name type="scientific">Paracidovorax konjaci</name>
    <dbReference type="NCBI Taxonomy" id="32040"/>
    <lineage>
        <taxon>Bacteria</taxon>
        <taxon>Pseudomonadati</taxon>
        <taxon>Pseudomonadota</taxon>
        <taxon>Betaproteobacteria</taxon>
        <taxon>Burkholderiales</taxon>
        <taxon>Comamonadaceae</taxon>
        <taxon>Paracidovorax</taxon>
    </lineage>
</organism>
<dbReference type="Pfam" id="PF00383">
    <property type="entry name" value="dCMP_cyt_deam_1"/>
    <property type="match status" value="1"/>
</dbReference>
<dbReference type="AlphaFoldDB" id="A0A1I1U4E6"/>
<dbReference type="OrthoDB" id="9802676at2"/>
<dbReference type="InterPro" id="IPR028883">
    <property type="entry name" value="tRNA_aden_deaminase"/>
</dbReference>